<reference evidence="3" key="1">
    <citation type="submission" date="2023-02" db="EMBL/GenBank/DDBJ databases">
        <title>Genome of toxic invasive species Heracleum sosnowskyi carries increased number of genes despite the absence of recent whole-genome duplications.</title>
        <authorList>
            <person name="Schelkunov M."/>
            <person name="Shtratnikova V."/>
            <person name="Makarenko M."/>
            <person name="Klepikova A."/>
            <person name="Omelchenko D."/>
            <person name="Novikova G."/>
            <person name="Obukhova E."/>
            <person name="Bogdanov V."/>
            <person name="Penin A."/>
            <person name="Logacheva M."/>
        </authorList>
    </citation>
    <scope>NUCLEOTIDE SEQUENCE</scope>
    <source>
        <strain evidence="3">Hsosn_3</strain>
        <tissue evidence="3">Leaf</tissue>
    </source>
</reference>
<dbReference type="InterPro" id="IPR004242">
    <property type="entry name" value="Transposase_21"/>
</dbReference>
<feature type="region of interest" description="Disordered" evidence="1">
    <location>
        <begin position="475"/>
        <end position="517"/>
    </location>
</feature>
<gene>
    <name evidence="3" type="ORF">POM88_007939</name>
</gene>
<protein>
    <submittedName>
        <fullName evidence="3">DUF4216 domain-containing protein</fullName>
    </submittedName>
</protein>
<dbReference type="Pfam" id="PF02992">
    <property type="entry name" value="Transposase_21"/>
    <property type="match status" value="1"/>
</dbReference>
<dbReference type="AlphaFoldDB" id="A0AAD8J6H4"/>
<feature type="domain" description="DUF4216" evidence="2">
    <location>
        <begin position="351"/>
        <end position="427"/>
    </location>
</feature>
<dbReference type="EMBL" id="JAUIZM010000002">
    <property type="protein sequence ID" value="KAK1398076.1"/>
    <property type="molecule type" value="Genomic_DNA"/>
</dbReference>
<dbReference type="Pfam" id="PF13952">
    <property type="entry name" value="DUF4216"/>
    <property type="match status" value="1"/>
</dbReference>
<comment type="caution">
    <text evidence="3">The sequence shown here is derived from an EMBL/GenBank/DDBJ whole genome shotgun (WGS) entry which is preliminary data.</text>
</comment>
<feature type="compositionally biased region" description="Acidic residues" evidence="1">
    <location>
        <begin position="477"/>
        <end position="517"/>
    </location>
</feature>
<dbReference type="PANTHER" id="PTHR48258">
    <property type="entry name" value="DUF4218 DOMAIN-CONTAINING PROTEIN-RELATED"/>
    <property type="match status" value="1"/>
</dbReference>
<evidence type="ECO:0000256" key="1">
    <source>
        <dbReference type="SAM" id="MobiDB-lite"/>
    </source>
</evidence>
<dbReference type="Proteomes" id="UP001237642">
    <property type="component" value="Unassembled WGS sequence"/>
</dbReference>
<dbReference type="InterPro" id="IPR025312">
    <property type="entry name" value="DUF4216"/>
</dbReference>
<dbReference type="PANTHER" id="PTHR48258:SF4">
    <property type="entry name" value="DUF4216 DOMAIN-CONTAINING PROTEIN"/>
    <property type="match status" value="1"/>
</dbReference>
<evidence type="ECO:0000313" key="4">
    <source>
        <dbReference type="Proteomes" id="UP001237642"/>
    </source>
</evidence>
<evidence type="ECO:0000313" key="3">
    <source>
        <dbReference type="EMBL" id="KAK1398076.1"/>
    </source>
</evidence>
<name>A0AAD8J6H4_9APIA</name>
<organism evidence="3 4">
    <name type="scientific">Heracleum sosnowskyi</name>
    <dbReference type="NCBI Taxonomy" id="360622"/>
    <lineage>
        <taxon>Eukaryota</taxon>
        <taxon>Viridiplantae</taxon>
        <taxon>Streptophyta</taxon>
        <taxon>Embryophyta</taxon>
        <taxon>Tracheophyta</taxon>
        <taxon>Spermatophyta</taxon>
        <taxon>Magnoliopsida</taxon>
        <taxon>eudicotyledons</taxon>
        <taxon>Gunneridae</taxon>
        <taxon>Pentapetalae</taxon>
        <taxon>asterids</taxon>
        <taxon>campanulids</taxon>
        <taxon>Apiales</taxon>
        <taxon>Apiaceae</taxon>
        <taxon>Apioideae</taxon>
        <taxon>apioid superclade</taxon>
        <taxon>Tordylieae</taxon>
        <taxon>Tordyliinae</taxon>
        <taxon>Heracleum</taxon>
    </lineage>
</organism>
<evidence type="ECO:0000259" key="2">
    <source>
        <dbReference type="Pfam" id="PF13952"/>
    </source>
</evidence>
<sequence length="517" mass="59384">MVIDAAGPNFDPDRREEMPNAEAQKLYDMLQSSETKLYDGCKTSQLSAVARMLSLKSDHHWSEACYDQTSQFFKDVLPQDNIFLDSFYSTKKHMERLGWKTAGHLACPHCAHDSDAYNLAHGGKPTWFDNHRKFLPATHPFRKNKNWFTKGKTVTKLAPPIRSGEDVFKEIESFGLMKTRHKKLPRIDSSGGGESIEGNISIFSHPGREHGGCKTRHLDDRDYIAAHNYVLFNCSEVAPYTQVFITQLQQHNPNVSGVEIDKCLESKFSLWFKDYAQNASLVPNEFVRDLASGPLRSVKSVPIYFVNGYKFHTRKYGASKSTFNSGVCIKGTNYTEMANDYFGIIEEILILEYPRLPIKRTVLFKCEWFDPTPNVGTRAHRRYNIVEVNQKKKLNLYEPFILAMQAVQVYYCNFPSLKRDKRDWLVVCKVKARPLIELAEIPKSRQDAFQDDLPQHLDMISTENIATHLNDEHGDAIDLEDDEEEISEDEIQYESEGDSTETDDTDDCEDYCDDHHD</sequence>
<accession>A0AAD8J6H4</accession>
<keyword evidence="4" id="KW-1185">Reference proteome</keyword>
<proteinExistence type="predicted"/>
<reference evidence="3" key="2">
    <citation type="submission" date="2023-05" db="EMBL/GenBank/DDBJ databases">
        <authorList>
            <person name="Schelkunov M.I."/>
        </authorList>
    </citation>
    <scope>NUCLEOTIDE SEQUENCE</scope>
    <source>
        <strain evidence="3">Hsosn_3</strain>
        <tissue evidence="3">Leaf</tissue>
    </source>
</reference>